<gene>
    <name evidence="1" type="ORF">VN97_g12566</name>
</gene>
<proteinExistence type="predicted"/>
<reference evidence="1" key="1">
    <citation type="submission" date="2015-06" db="EMBL/GenBank/DDBJ databases">
        <authorList>
            <person name="Nguyen H."/>
        </authorList>
    </citation>
    <scope>NUCLEOTIDE SEQUENCE</scope>
    <source>
        <strain evidence="1">DAOM 180753</strain>
    </source>
</reference>
<accession>A0AAI9T5A8</accession>
<sequence length="122" mass="14131">MVQLRSQNIVRDALHLLYIIPDHTTSSALHPISFVGPSREWQNFVRDAENFDANQRWSKIVIDHDSLPYKDSPTSKLAAKRPANFLQIHFRFNSDLIYFKSIQTSLSIGRFQLITTTLVFVK</sequence>
<name>A0AAI9T5A8_PENTH</name>
<dbReference type="Proteomes" id="UP001227192">
    <property type="component" value="Unassembled WGS sequence"/>
</dbReference>
<protein>
    <submittedName>
        <fullName evidence="1">Uncharacterized protein</fullName>
    </submittedName>
</protein>
<dbReference type="AlphaFoldDB" id="A0AAI9T5A8"/>
<keyword evidence="2" id="KW-1185">Reference proteome</keyword>
<evidence type="ECO:0000313" key="1">
    <source>
        <dbReference type="EMBL" id="KAJ9480947.1"/>
    </source>
</evidence>
<reference evidence="1" key="2">
    <citation type="journal article" date="2016" name="Fungal Biol.">
        <title>Ochratoxin A production by Penicillium thymicola.</title>
        <authorList>
            <person name="Nguyen H.D.T."/>
            <person name="McMullin D.R."/>
            <person name="Ponomareva E."/>
            <person name="Riley R."/>
            <person name="Pomraning K.R."/>
            <person name="Baker S.E."/>
            <person name="Seifert K.A."/>
        </authorList>
    </citation>
    <scope>NUCLEOTIDE SEQUENCE</scope>
    <source>
        <strain evidence="1">DAOM 180753</strain>
    </source>
</reference>
<dbReference type="EMBL" id="LACB01000991">
    <property type="protein sequence ID" value="KAJ9480947.1"/>
    <property type="molecule type" value="Genomic_DNA"/>
</dbReference>
<evidence type="ECO:0000313" key="2">
    <source>
        <dbReference type="Proteomes" id="UP001227192"/>
    </source>
</evidence>
<organism evidence="1 2">
    <name type="scientific">Penicillium thymicola</name>
    <dbReference type="NCBI Taxonomy" id="293382"/>
    <lineage>
        <taxon>Eukaryota</taxon>
        <taxon>Fungi</taxon>
        <taxon>Dikarya</taxon>
        <taxon>Ascomycota</taxon>
        <taxon>Pezizomycotina</taxon>
        <taxon>Eurotiomycetes</taxon>
        <taxon>Eurotiomycetidae</taxon>
        <taxon>Eurotiales</taxon>
        <taxon>Aspergillaceae</taxon>
        <taxon>Penicillium</taxon>
    </lineage>
</organism>
<comment type="caution">
    <text evidence="1">The sequence shown here is derived from an EMBL/GenBank/DDBJ whole genome shotgun (WGS) entry which is preliminary data.</text>
</comment>